<dbReference type="Pfam" id="PF04962">
    <property type="entry name" value="KduI"/>
    <property type="match status" value="1"/>
</dbReference>
<accession>A0A402AS37</accession>
<dbReference type="AlphaFoldDB" id="A0A402AS37"/>
<dbReference type="EMBL" id="BIFS01000001">
    <property type="protein sequence ID" value="GCE21902.1"/>
    <property type="molecule type" value="Genomic_DNA"/>
</dbReference>
<name>A0A402AS37_9CHLR</name>
<comment type="caution">
    <text evidence="2">The sequence shown here is derived from an EMBL/GenBank/DDBJ whole genome shotgun (WGS) entry which is preliminary data.</text>
</comment>
<dbReference type="PANTHER" id="PTHR39193:SF1">
    <property type="entry name" value="5-DEOXY-GLUCURONATE ISOMERASE"/>
    <property type="match status" value="1"/>
</dbReference>
<keyword evidence="1 2" id="KW-0413">Isomerase</keyword>
<evidence type="ECO:0000313" key="3">
    <source>
        <dbReference type="Proteomes" id="UP000287188"/>
    </source>
</evidence>
<organism evidence="2 3">
    <name type="scientific">Dictyobacter kobayashii</name>
    <dbReference type="NCBI Taxonomy" id="2014872"/>
    <lineage>
        <taxon>Bacteria</taxon>
        <taxon>Bacillati</taxon>
        <taxon>Chloroflexota</taxon>
        <taxon>Ktedonobacteria</taxon>
        <taxon>Ktedonobacterales</taxon>
        <taxon>Dictyobacteraceae</taxon>
        <taxon>Dictyobacter</taxon>
    </lineage>
</organism>
<dbReference type="Proteomes" id="UP000287188">
    <property type="component" value="Unassembled WGS sequence"/>
</dbReference>
<evidence type="ECO:0000256" key="1">
    <source>
        <dbReference type="ARBA" id="ARBA00023235"/>
    </source>
</evidence>
<dbReference type="OrthoDB" id="9799936at2"/>
<dbReference type="RefSeq" id="WP_126553874.1">
    <property type="nucleotide sequence ID" value="NZ_BIFS01000001.1"/>
</dbReference>
<proteinExistence type="predicted"/>
<dbReference type="InterPro" id="IPR021120">
    <property type="entry name" value="KduI/IolB_isomerase"/>
</dbReference>
<protein>
    <submittedName>
        <fullName evidence="2">5-deoxy-glucuronate isomerase</fullName>
    </submittedName>
</protein>
<reference evidence="3" key="1">
    <citation type="submission" date="2018-12" db="EMBL/GenBank/DDBJ databases">
        <title>Tengunoibacter tsumagoiensis gen. nov., sp. nov., Dictyobacter kobayashii sp. nov., D. alpinus sp. nov., and D. joshuensis sp. nov. and description of Dictyobacteraceae fam. nov. within the order Ktedonobacterales isolated from Tengu-no-mugimeshi.</title>
        <authorList>
            <person name="Wang C.M."/>
            <person name="Zheng Y."/>
            <person name="Sakai Y."/>
            <person name="Toyoda A."/>
            <person name="Minakuchi Y."/>
            <person name="Abe K."/>
            <person name="Yokota A."/>
            <person name="Yabe S."/>
        </authorList>
    </citation>
    <scope>NUCLEOTIDE SEQUENCE [LARGE SCALE GENOMIC DNA]</scope>
    <source>
        <strain evidence="3">Uno11</strain>
    </source>
</reference>
<dbReference type="InterPro" id="IPR014710">
    <property type="entry name" value="RmlC-like_jellyroll"/>
</dbReference>
<evidence type="ECO:0000313" key="2">
    <source>
        <dbReference type="EMBL" id="GCE21902.1"/>
    </source>
</evidence>
<dbReference type="GO" id="GO:0008880">
    <property type="term" value="F:glucuronate isomerase activity"/>
    <property type="evidence" value="ECO:0007669"/>
    <property type="project" value="InterPro"/>
</dbReference>
<dbReference type="InterPro" id="IPR011051">
    <property type="entry name" value="RmlC_Cupin_sf"/>
</dbReference>
<dbReference type="SUPFAM" id="SSF51182">
    <property type="entry name" value="RmlC-like cupins"/>
    <property type="match status" value="1"/>
</dbReference>
<dbReference type="Gene3D" id="2.60.120.10">
    <property type="entry name" value="Jelly Rolls"/>
    <property type="match status" value="2"/>
</dbReference>
<dbReference type="GO" id="GO:0019310">
    <property type="term" value="P:inositol catabolic process"/>
    <property type="evidence" value="ECO:0007669"/>
    <property type="project" value="InterPro"/>
</dbReference>
<sequence>MRQYNADNLIVHPGGASDAAVITEVTPELAGWDYLNFQVRRLPEHGSWTSATGEHELALVPLGGRIRVESDRGQWEHIGERTSVFSGLPHALYLPRRTSFNVQAETSCEYVVVWVRTDQDHEPRLVTPADVSIEIRGGDNATRQINSIIPPGFPCHRLIVVEVYTPGGNWSSYPPHKHDIHKTDSAGSVVEADLEEIYFYKLSRPEGYAFQRVYTDPESPLHRAGKPIDAVLLARENDAVLVPEGYHPVASPPGYTTYYLNALAGSAQSLANSEDPRYVWIKAGYQGHDTRVPVYEIARKG</sequence>
<dbReference type="PIRSF" id="PIRSF036628">
    <property type="entry name" value="IolB"/>
    <property type="match status" value="1"/>
</dbReference>
<dbReference type="InterPro" id="IPR024203">
    <property type="entry name" value="Deoxy-glucuronate_isom_IolB"/>
</dbReference>
<dbReference type="PANTHER" id="PTHR39193">
    <property type="entry name" value="5-DEOXY-GLUCURONATE ISOMERASE"/>
    <property type="match status" value="1"/>
</dbReference>
<gene>
    <name evidence="2" type="ORF">KDK_57020</name>
</gene>
<keyword evidence="3" id="KW-1185">Reference proteome</keyword>
<dbReference type="NCBIfam" id="TIGR04378">
    <property type="entry name" value="myo_inos_iolB"/>
    <property type="match status" value="1"/>
</dbReference>